<feature type="region of interest" description="Disordered" evidence="1">
    <location>
        <begin position="29"/>
        <end position="94"/>
    </location>
</feature>
<sequence length="94" mass="10572">MAEGEEGKSEPGDRIVLRLLAGAGELALRRKHSRAGEQNRAEGGCLRKESMEDTQTMSQLESEEEEDLPFVSINSARQRRKSTLVPSRMAHMRF</sequence>
<name>A0A9Q1ICZ8_SYNKA</name>
<proteinExistence type="predicted"/>
<protein>
    <submittedName>
        <fullName evidence="2">Uncharacterized protein</fullName>
    </submittedName>
</protein>
<accession>A0A9Q1ICZ8</accession>
<organism evidence="2 3">
    <name type="scientific">Synaphobranchus kaupii</name>
    <name type="common">Kaup's arrowtooth eel</name>
    <dbReference type="NCBI Taxonomy" id="118154"/>
    <lineage>
        <taxon>Eukaryota</taxon>
        <taxon>Metazoa</taxon>
        <taxon>Chordata</taxon>
        <taxon>Craniata</taxon>
        <taxon>Vertebrata</taxon>
        <taxon>Euteleostomi</taxon>
        <taxon>Actinopterygii</taxon>
        <taxon>Neopterygii</taxon>
        <taxon>Teleostei</taxon>
        <taxon>Anguilliformes</taxon>
        <taxon>Synaphobranchidae</taxon>
        <taxon>Synaphobranchus</taxon>
    </lineage>
</organism>
<feature type="compositionally biased region" description="Basic and acidic residues" evidence="1">
    <location>
        <begin position="34"/>
        <end position="51"/>
    </location>
</feature>
<comment type="caution">
    <text evidence="2">The sequence shown here is derived from an EMBL/GenBank/DDBJ whole genome shotgun (WGS) entry which is preliminary data.</text>
</comment>
<dbReference type="Proteomes" id="UP001152622">
    <property type="component" value="Chromosome 21"/>
</dbReference>
<evidence type="ECO:0000313" key="2">
    <source>
        <dbReference type="EMBL" id="KAJ8335087.1"/>
    </source>
</evidence>
<dbReference type="EMBL" id="JAINUF010000021">
    <property type="protein sequence ID" value="KAJ8335087.1"/>
    <property type="molecule type" value="Genomic_DNA"/>
</dbReference>
<dbReference type="AlphaFoldDB" id="A0A9Q1ICZ8"/>
<reference evidence="2" key="1">
    <citation type="journal article" date="2023" name="Science">
        <title>Genome structures resolve the early diversification of teleost fishes.</title>
        <authorList>
            <person name="Parey E."/>
            <person name="Louis A."/>
            <person name="Montfort J."/>
            <person name="Bouchez O."/>
            <person name="Roques C."/>
            <person name="Iampietro C."/>
            <person name="Lluch J."/>
            <person name="Castinel A."/>
            <person name="Donnadieu C."/>
            <person name="Desvignes T."/>
            <person name="Floi Bucao C."/>
            <person name="Jouanno E."/>
            <person name="Wen M."/>
            <person name="Mejri S."/>
            <person name="Dirks R."/>
            <person name="Jansen H."/>
            <person name="Henkel C."/>
            <person name="Chen W.J."/>
            <person name="Zahm M."/>
            <person name="Cabau C."/>
            <person name="Klopp C."/>
            <person name="Thompson A.W."/>
            <person name="Robinson-Rechavi M."/>
            <person name="Braasch I."/>
            <person name="Lecointre G."/>
            <person name="Bobe J."/>
            <person name="Postlethwait J.H."/>
            <person name="Berthelot C."/>
            <person name="Roest Crollius H."/>
            <person name="Guiguen Y."/>
        </authorList>
    </citation>
    <scope>NUCLEOTIDE SEQUENCE</scope>
    <source>
        <strain evidence="2">WJC10195</strain>
    </source>
</reference>
<evidence type="ECO:0000313" key="3">
    <source>
        <dbReference type="Proteomes" id="UP001152622"/>
    </source>
</evidence>
<gene>
    <name evidence="2" type="ORF">SKAU_G00407260</name>
</gene>
<evidence type="ECO:0000256" key="1">
    <source>
        <dbReference type="SAM" id="MobiDB-lite"/>
    </source>
</evidence>
<keyword evidence="3" id="KW-1185">Reference proteome</keyword>